<organism evidence="1 2">
    <name type="scientific">Streblomastix strix</name>
    <dbReference type="NCBI Taxonomy" id="222440"/>
    <lineage>
        <taxon>Eukaryota</taxon>
        <taxon>Metamonada</taxon>
        <taxon>Preaxostyla</taxon>
        <taxon>Oxymonadida</taxon>
        <taxon>Streblomastigidae</taxon>
        <taxon>Streblomastix</taxon>
    </lineage>
</organism>
<reference evidence="1 2" key="1">
    <citation type="submission" date="2019-03" db="EMBL/GenBank/DDBJ databases">
        <title>Single cell metagenomics reveals metabolic interactions within the superorganism composed of flagellate Streblomastix strix and complex community of Bacteroidetes bacteria on its surface.</title>
        <authorList>
            <person name="Treitli S.C."/>
            <person name="Kolisko M."/>
            <person name="Husnik F."/>
            <person name="Keeling P."/>
            <person name="Hampl V."/>
        </authorList>
    </citation>
    <scope>NUCLEOTIDE SEQUENCE [LARGE SCALE GENOMIC DNA]</scope>
    <source>
        <strain evidence="1">ST1C</strain>
    </source>
</reference>
<comment type="caution">
    <text evidence="1">The sequence shown here is derived from an EMBL/GenBank/DDBJ whole genome shotgun (WGS) entry which is preliminary data.</text>
</comment>
<accession>A0A5J4US53</accession>
<gene>
    <name evidence="1" type="ORF">EZS28_031524</name>
</gene>
<dbReference type="AlphaFoldDB" id="A0A5J4US53"/>
<dbReference type="EMBL" id="SNRW01013143">
    <property type="protein sequence ID" value="KAA6372950.1"/>
    <property type="molecule type" value="Genomic_DNA"/>
</dbReference>
<dbReference type="Proteomes" id="UP000324800">
    <property type="component" value="Unassembled WGS sequence"/>
</dbReference>
<sequence>MKILIHIHNLKIIILSHNKEDKHHQLWDQISKDIHKSLIFDLLDQIIRYAGHQPFPALGSPVDKHGLVVLV</sequence>
<evidence type="ECO:0000313" key="2">
    <source>
        <dbReference type="Proteomes" id="UP000324800"/>
    </source>
</evidence>
<name>A0A5J4US53_9EUKA</name>
<evidence type="ECO:0000313" key="1">
    <source>
        <dbReference type="EMBL" id="KAA6372950.1"/>
    </source>
</evidence>
<proteinExistence type="predicted"/>
<protein>
    <submittedName>
        <fullName evidence="1">Uncharacterized protein</fullName>
    </submittedName>
</protein>